<proteinExistence type="predicted"/>
<dbReference type="PROSITE" id="PS51371">
    <property type="entry name" value="CBS"/>
    <property type="match status" value="1"/>
</dbReference>
<accession>A0ABW1K8G4</accession>
<name>A0ABW1K8G4_9ACTN</name>
<dbReference type="Proteomes" id="UP001596203">
    <property type="component" value="Unassembled WGS sequence"/>
</dbReference>
<dbReference type="InterPro" id="IPR000644">
    <property type="entry name" value="CBS_dom"/>
</dbReference>
<organism evidence="4 5">
    <name type="scientific">Plantactinospora solaniradicis</name>
    <dbReference type="NCBI Taxonomy" id="1723736"/>
    <lineage>
        <taxon>Bacteria</taxon>
        <taxon>Bacillati</taxon>
        <taxon>Actinomycetota</taxon>
        <taxon>Actinomycetes</taxon>
        <taxon>Micromonosporales</taxon>
        <taxon>Micromonosporaceae</taxon>
        <taxon>Plantactinospora</taxon>
    </lineage>
</organism>
<evidence type="ECO:0000259" key="3">
    <source>
        <dbReference type="PROSITE" id="PS51371"/>
    </source>
</evidence>
<keyword evidence="5" id="KW-1185">Reference proteome</keyword>
<dbReference type="InterPro" id="IPR040843">
    <property type="entry name" value="RAMA"/>
</dbReference>
<dbReference type="Pfam" id="PF18755">
    <property type="entry name" value="RAMA"/>
    <property type="match status" value="1"/>
</dbReference>
<dbReference type="RefSeq" id="WP_377421852.1">
    <property type="nucleotide sequence ID" value="NZ_JBHSPR010000010.1"/>
</dbReference>
<evidence type="ECO:0000256" key="1">
    <source>
        <dbReference type="PROSITE-ProRule" id="PRU00703"/>
    </source>
</evidence>
<dbReference type="InterPro" id="IPR046342">
    <property type="entry name" value="CBS_dom_sf"/>
</dbReference>
<dbReference type="Pfam" id="PF00571">
    <property type="entry name" value="CBS"/>
    <property type="match status" value="1"/>
</dbReference>
<sequence>MSLTDASSRTRREILINGRRVRISDLLEAELLRPGQELFFQQRLGEIPHRATVIEPGRLRLPDGREFGTPSAAGSAASGLIAVPGWEAWRVGRGGPTLHELRQRLLESVANEPVPPDEVTREKSDQGAARERFGRLDLARRKAKAGEPETLTVRQLLRWWGHEDRDRDVIRQIDGDLANHSLTTAPDFRAVSLDRTVRLITPPEPVDEVPAGAPIPDDSGSLQADLVEESEAEIGLTLGNLLSAEDTLVAVSPSASVEEAITAMLLNDFSQLAVLTNPRTLHGAVSWKSIARAQHADPNASFSSMIVPAQVFDYDVRLLRALDTLQREEFIFVRDFDRKISGIITAADVVNKYDETATPFLLIGEVDQELRRLIQGTFDAETVRQACTAAGQTFKSFEAMTMGNYQAVLDNPACWERLGWPLHRKVFISRLDHLRKVRNGVMHFNPDPVKPADVHRLRHFLDLIRTFNK</sequence>
<dbReference type="SUPFAM" id="SSF54631">
    <property type="entry name" value="CBS-domain pair"/>
    <property type="match status" value="1"/>
</dbReference>
<gene>
    <name evidence="4" type="ORF">ACFP2T_15140</name>
</gene>
<evidence type="ECO:0000256" key="2">
    <source>
        <dbReference type="SAM" id="MobiDB-lite"/>
    </source>
</evidence>
<evidence type="ECO:0000313" key="5">
    <source>
        <dbReference type="Proteomes" id="UP001596203"/>
    </source>
</evidence>
<reference evidence="5" key="1">
    <citation type="journal article" date="2019" name="Int. J. Syst. Evol. Microbiol.">
        <title>The Global Catalogue of Microorganisms (GCM) 10K type strain sequencing project: providing services to taxonomists for standard genome sequencing and annotation.</title>
        <authorList>
            <consortium name="The Broad Institute Genomics Platform"/>
            <consortium name="The Broad Institute Genome Sequencing Center for Infectious Disease"/>
            <person name="Wu L."/>
            <person name="Ma J."/>
        </authorList>
    </citation>
    <scope>NUCLEOTIDE SEQUENCE [LARGE SCALE GENOMIC DNA]</scope>
    <source>
        <strain evidence="5">ZS-35-S2</strain>
    </source>
</reference>
<feature type="region of interest" description="Disordered" evidence="2">
    <location>
        <begin position="111"/>
        <end position="130"/>
    </location>
</feature>
<protein>
    <submittedName>
        <fullName evidence="4">CBS domain-containing protein</fullName>
    </submittedName>
</protein>
<evidence type="ECO:0000313" key="4">
    <source>
        <dbReference type="EMBL" id="MFC6017536.1"/>
    </source>
</evidence>
<keyword evidence="1" id="KW-0129">CBS domain</keyword>
<dbReference type="EMBL" id="JBHSPR010000010">
    <property type="protein sequence ID" value="MFC6017536.1"/>
    <property type="molecule type" value="Genomic_DNA"/>
</dbReference>
<feature type="compositionally biased region" description="Basic and acidic residues" evidence="2">
    <location>
        <begin position="118"/>
        <end position="130"/>
    </location>
</feature>
<comment type="caution">
    <text evidence="4">The sequence shown here is derived from an EMBL/GenBank/DDBJ whole genome shotgun (WGS) entry which is preliminary data.</text>
</comment>
<dbReference type="Gene3D" id="3.10.580.10">
    <property type="entry name" value="CBS-domain"/>
    <property type="match status" value="1"/>
</dbReference>
<feature type="domain" description="CBS" evidence="3">
    <location>
        <begin position="244"/>
        <end position="301"/>
    </location>
</feature>